<protein>
    <submittedName>
        <fullName evidence="3">Uncharacterized protein</fullName>
    </submittedName>
</protein>
<feature type="transmembrane region" description="Helical" evidence="2">
    <location>
        <begin position="410"/>
        <end position="428"/>
    </location>
</feature>
<evidence type="ECO:0000256" key="2">
    <source>
        <dbReference type="SAM" id="Phobius"/>
    </source>
</evidence>
<dbReference type="OrthoDB" id="3364069at2759"/>
<sequence length="464" mass="51353">MHAGSGIDVSAVPRLHSSPERYRDGHLDRVPEDGAVDFDYSNDEDEEDEEEELEEELASQGFYRGSYKRLLALYTFTPLTFALSFALLGLLPTWLYPLEITPSFPSLIPFPLPELIVSTGLWSLAYLLRTPIYTISVLICTSCRLSHYSFPTVLSTVLHAILSLLLRLITIPVLLIPHYLVYETPTWHDPAFRRVWWVALGWAAAEAIVAIKQGYDNIALYRDVLIDERLEEDRFIDIEDGATKLGRPTSAPVPGSSRDASSGPPADSIVDPERIPLLRASSGTSNQNLEASLELQVDEDVEQLMAVRARDELEKFYGIPFIRIPVFIACLQRANSLLFSLGITLLLSSAYLQSSLVSDSNSTAHPVNPVYVINSDSPYILPLETFISNTWPWSPTQLLPAQNVKSNQPLAIVVPLVCIVQLLLSLLHSQLVLPKAGVHTVVYIGSLVSLGAFFAGLGLWDALS</sequence>
<accession>A0A6A4HKX6</accession>
<evidence type="ECO:0000256" key="1">
    <source>
        <dbReference type="SAM" id="MobiDB-lite"/>
    </source>
</evidence>
<dbReference type="Proteomes" id="UP000799118">
    <property type="component" value="Unassembled WGS sequence"/>
</dbReference>
<feature type="transmembrane region" description="Helical" evidence="2">
    <location>
        <begin position="440"/>
        <end position="460"/>
    </location>
</feature>
<feature type="transmembrane region" description="Helical" evidence="2">
    <location>
        <begin position="115"/>
        <end position="140"/>
    </location>
</feature>
<gene>
    <name evidence="3" type="ORF">BT96DRAFT_1020614</name>
</gene>
<reference evidence="3" key="1">
    <citation type="journal article" date="2019" name="Environ. Microbiol.">
        <title>Fungal ecological strategies reflected in gene transcription - a case study of two litter decomposers.</title>
        <authorList>
            <person name="Barbi F."/>
            <person name="Kohler A."/>
            <person name="Barry K."/>
            <person name="Baskaran P."/>
            <person name="Daum C."/>
            <person name="Fauchery L."/>
            <person name="Ihrmark K."/>
            <person name="Kuo A."/>
            <person name="LaButti K."/>
            <person name="Lipzen A."/>
            <person name="Morin E."/>
            <person name="Grigoriev I.V."/>
            <person name="Henrissat B."/>
            <person name="Lindahl B."/>
            <person name="Martin F."/>
        </authorList>
    </citation>
    <scope>NUCLEOTIDE SEQUENCE</scope>
    <source>
        <strain evidence="3">JB14</strain>
    </source>
</reference>
<feature type="compositionally biased region" description="Basic and acidic residues" evidence="1">
    <location>
        <begin position="17"/>
        <end position="32"/>
    </location>
</feature>
<evidence type="ECO:0000313" key="3">
    <source>
        <dbReference type="EMBL" id="KAE9397714.1"/>
    </source>
</evidence>
<feature type="compositionally biased region" description="Acidic residues" evidence="1">
    <location>
        <begin position="34"/>
        <end position="48"/>
    </location>
</feature>
<dbReference type="EMBL" id="ML769493">
    <property type="protein sequence ID" value="KAE9397714.1"/>
    <property type="molecule type" value="Genomic_DNA"/>
</dbReference>
<feature type="region of interest" description="Disordered" evidence="1">
    <location>
        <begin position="1"/>
        <end position="48"/>
    </location>
</feature>
<keyword evidence="2" id="KW-0472">Membrane</keyword>
<evidence type="ECO:0000313" key="4">
    <source>
        <dbReference type="Proteomes" id="UP000799118"/>
    </source>
</evidence>
<keyword evidence="2" id="KW-0812">Transmembrane</keyword>
<feature type="transmembrane region" description="Helical" evidence="2">
    <location>
        <begin position="152"/>
        <end position="175"/>
    </location>
</feature>
<keyword evidence="2" id="KW-1133">Transmembrane helix</keyword>
<organism evidence="3 4">
    <name type="scientific">Gymnopus androsaceus JB14</name>
    <dbReference type="NCBI Taxonomy" id="1447944"/>
    <lineage>
        <taxon>Eukaryota</taxon>
        <taxon>Fungi</taxon>
        <taxon>Dikarya</taxon>
        <taxon>Basidiomycota</taxon>
        <taxon>Agaricomycotina</taxon>
        <taxon>Agaricomycetes</taxon>
        <taxon>Agaricomycetidae</taxon>
        <taxon>Agaricales</taxon>
        <taxon>Marasmiineae</taxon>
        <taxon>Omphalotaceae</taxon>
        <taxon>Gymnopus</taxon>
    </lineage>
</organism>
<keyword evidence="4" id="KW-1185">Reference proteome</keyword>
<feature type="region of interest" description="Disordered" evidence="1">
    <location>
        <begin position="246"/>
        <end position="271"/>
    </location>
</feature>
<dbReference type="AlphaFoldDB" id="A0A6A4HKX6"/>
<feature type="transmembrane region" description="Helical" evidence="2">
    <location>
        <begin position="195"/>
        <end position="212"/>
    </location>
</feature>
<name>A0A6A4HKX6_9AGAR</name>
<feature type="transmembrane region" description="Helical" evidence="2">
    <location>
        <begin position="71"/>
        <end position="95"/>
    </location>
</feature>
<proteinExistence type="predicted"/>